<sequence>MSRAGDDAVGVPPACGGRSDDEERRQ</sequence>
<evidence type="ECO:0000313" key="3">
    <source>
        <dbReference type="Proteomes" id="UP000001472"/>
    </source>
</evidence>
<feature type="region of interest" description="Disordered" evidence="1">
    <location>
        <begin position="1"/>
        <end position="26"/>
    </location>
</feature>
<evidence type="ECO:0000313" key="2">
    <source>
        <dbReference type="EMBL" id="CAL71838.1"/>
    </source>
</evidence>
<dbReference type="KEGG" id="mbb:BCG_1851"/>
<name>A0A0H3M6Y4_MYCBP</name>
<dbReference type="Proteomes" id="UP000001472">
    <property type="component" value="Chromosome"/>
</dbReference>
<evidence type="ECO:0000256" key="1">
    <source>
        <dbReference type="SAM" id="MobiDB-lite"/>
    </source>
</evidence>
<protein>
    <submittedName>
        <fullName evidence="2">Uncharacterized protein</fullName>
    </submittedName>
</protein>
<accession>A0A0H3M6Y4</accession>
<dbReference type="AlphaFoldDB" id="A0A0H3M6Y4"/>
<dbReference type="EMBL" id="AM408590">
    <property type="protein sequence ID" value="CAL71838.1"/>
    <property type="molecule type" value="Genomic_DNA"/>
</dbReference>
<proteinExistence type="predicted"/>
<reference evidence="2 3" key="1">
    <citation type="journal article" date="2007" name="Proc. Natl. Acad. Sci. U.S.A.">
        <title>Genome plasticity of BCG and impact on vaccine efficacy.</title>
        <authorList>
            <person name="Brosch R."/>
            <person name="Gordon S.V."/>
            <person name="Garnier T."/>
            <person name="Eiglmeier K."/>
            <person name="Frigui W."/>
            <person name="Valenti P."/>
            <person name="Dos Santos S."/>
            <person name="Duthoy S."/>
            <person name="Lacroix C."/>
            <person name="Garcia-Pelayo C."/>
            <person name="Inwald J.K."/>
            <person name="Golby P."/>
            <person name="Garcia J.N."/>
            <person name="Hewinson R.G."/>
            <person name="Behr M.A."/>
            <person name="Quail M.A."/>
            <person name="Churcher C."/>
            <person name="Barrell B.G."/>
            <person name="Parkhill J."/>
            <person name="Cole S.T."/>
        </authorList>
    </citation>
    <scope>NUCLEOTIDE SEQUENCE [LARGE SCALE GENOMIC DNA]</scope>
    <source>
        <strain evidence="3">BCG / Pasteur 1173P2</strain>
    </source>
</reference>
<dbReference type="HOGENOM" id="CLU_3416883_0_0_11"/>
<gene>
    <name evidence="2" type="ordered locus">BCG_1851</name>
</gene>
<organism evidence="2 3">
    <name type="scientific">Mycobacterium bovis (strain BCG / Pasteur 1173P2)</name>
    <dbReference type="NCBI Taxonomy" id="410289"/>
    <lineage>
        <taxon>Bacteria</taxon>
        <taxon>Bacillati</taxon>
        <taxon>Actinomycetota</taxon>
        <taxon>Actinomycetes</taxon>
        <taxon>Mycobacteriales</taxon>
        <taxon>Mycobacteriaceae</taxon>
        <taxon>Mycobacterium</taxon>
        <taxon>Mycobacterium tuberculosis complex</taxon>
    </lineage>
</organism>